<reference evidence="22 23" key="1">
    <citation type="submission" date="2012-08" db="EMBL/GenBank/DDBJ databases">
        <title>Oryza genome evolution.</title>
        <authorList>
            <person name="Wing R.A."/>
        </authorList>
    </citation>
    <scope>NUCLEOTIDE SEQUENCE</scope>
</reference>
<protein>
    <recommendedName>
        <fullName evidence="4">non-specific serine/threonine protein kinase</fullName>
        <ecNumber evidence="4">2.7.11.1</ecNumber>
    </recommendedName>
</protein>
<dbReference type="FunFam" id="1.10.510.10:FF:000517">
    <property type="entry name" value="Putative receptor kinase Lecrk"/>
    <property type="match status" value="1"/>
</dbReference>
<comment type="catalytic activity">
    <reaction evidence="18">
        <text>L-threonyl-[protein] + ATP = O-phospho-L-threonyl-[protein] + ADP + H(+)</text>
        <dbReference type="Rhea" id="RHEA:46608"/>
        <dbReference type="Rhea" id="RHEA-COMP:11060"/>
        <dbReference type="Rhea" id="RHEA-COMP:11605"/>
        <dbReference type="ChEBI" id="CHEBI:15378"/>
        <dbReference type="ChEBI" id="CHEBI:30013"/>
        <dbReference type="ChEBI" id="CHEBI:30616"/>
        <dbReference type="ChEBI" id="CHEBI:61977"/>
        <dbReference type="ChEBI" id="CHEBI:456216"/>
        <dbReference type="EC" id="2.7.11.1"/>
    </reaction>
    <physiologicalReaction direction="left-to-right" evidence="18">
        <dbReference type="Rhea" id="RHEA:46609"/>
    </physiologicalReaction>
</comment>
<dbReference type="InterPro" id="IPR013320">
    <property type="entry name" value="ConA-like_dom_sf"/>
</dbReference>
<evidence type="ECO:0000256" key="9">
    <source>
        <dbReference type="ARBA" id="ARBA00022729"/>
    </source>
</evidence>
<keyword evidence="6" id="KW-0723">Serine/threonine-protein kinase</keyword>
<evidence type="ECO:0000256" key="8">
    <source>
        <dbReference type="ARBA" id="ARBA00022692"/>
    </source>
</evidence>
<dbReference type="Proteomes" id="UP000032180">
    <property type="component" value="Chromosome 7"/>
</dbReference>
<evidence type="ECO:0000256" key="4">
    <source>
        <dbReference type="ARBA" id="ARBA00012513"/>
    </source>
</evidence>
<dbReference type="SUPFAM" id="SSF56112">
    <property type="entry name" value="Protein kinase-like (PK-like)"/>
    <property type="match status" value="1"/>
</dbReference>
<dbReference type="InterPro" id="IPR000719">
    <property type="entry name" value="Prot_kinase_dom"/>
</dbReference>
<keyword evidence="5" id="KW-1003">Cell membrane</keyword>
<dbReference type="GO" id="GO:0004674">
    <property type="term" value="F:protein serine/threonine kinase activity"/>
    <property type="evidence" value="ECO:0007669"/>
    <property type="project" value="UniProtKB-KW"/>
</dbReference>
<dbReference type="Pfam" id="PF00139">
    <property type="entry name" value="Lectin_legB"/>
    <property type="match status" value="1"/>
</dbReference>
<evidence type="ECO:0000256" key="1">
    <source>
        <dbReference type="ARBA" id="ARBA00004251"/>
    </source>
</evidence>
<keyword evidence="8 20" id="KW-0812">Transmembrane</keyword>
<keyword evidence="14 20" id="KW-1133">Transmembrane helix</keyword>
<accession>A0A0D9WV84</accession>
<evidence type="ECO:0000256" key="13">
    <source>
        <dbReference type="ARBA" id="ARBA00022840"/>
    </source>
</evidence>
<evidence type="ECO:0000256" key="14">
    <source>
        <dbReference type="ARBA" id="ARBA00022989"/>
    </source>
</evidence>
<dbReference type="SUPFAM" id="SSF49899">
    <property type="entry name" value="Concanavalin A-like lectins/glucanases"/>
    <property type="match status" value="1"/>
</dbReference>
<proteinExistence type="inferred from homology"/>
<keyword evidence="23" id="KW-1185">Reference proteome</keyword>
<dbReference type="SMART" id="SM00220">
    <property type="entry name" value="S_TKc"/>
    <property type="match status" value="1"/>
</dbReference>
<evidence type="ECO:0000256" key="2">
    <source>
        <dbReference type="ARBA" id="ARBA00008536"/>
    </source>
</evidence>
<dbReference type="HOGENOM" id="CLU_000288_62_3_1"/>
<comment type="similarity">
    <text evidence="3">In the C-terminal section; belongs to the protein kinase superfamily. Ser/Thr protein kinase family.</text>
</comment>
<dbReference type="GO" id="GO:0030246">
    <property type="term" value="F:carbohydrate binding"/>
    <property type="evidence" value="ECO:0007669"/>
    <property type="project" value="UniProtKB-KW"/>
</dbReference>
<dbReference type="AlphaFoldDB" id="A0A0D9WV84"/>
<evidence type="ECO:0000256" key="11">
    <source>
        <dbReference type="ARBA" id="ARBA00022741"/>
    </source>
</evidence>
<evidence type="ECO:0000256" key="6">
    <source>
        <dbReference type="ARBA" id="ARBA00022527"/>
    </source>
</evidence>
<evidence type="ECO:0000256" key="7">
    <source>
        <dbReference type="ARBA" id="ARBA00022679"/>
    </source>
</evidence>
<sequence>MSGDNRRCFLPVNLFSIILVITSIIFPSFSTAIANGQFEYYGFVNSSVIVDGAAVVLPGGLLLLSNNTAEMKGHVFHRTPIRLRKSPNTTVQSFSSSLVFGIIPPYTDLGAHGMTFFVAPSSDLSTALASQFLGLFNNSNNGDFSTRIFAVEIDTILNTEFEDIDDNHIGINICDLHSVASHPAGYYDNTTGGFRNLSLISGEAMQIWIDYDGVAKRIDVALAPFTMAKPTKPLLSVSYDLSAVLTDVAYVGLSAATGTVGSSHYVQGWSFSMNGPTPPFFTAKLPDLPRIARKASRSKVLPVIVPIATATFVFLVTLAVFLFVRMRLKFAELREDWEIEFGPHRLSFKDLYFATEGFKNNHLLGTGGFERVYKGFLSKSKLQIAVKKVSHESSQGIREFVAEVVSIGRLRHRNIVKLLGYCRRKGELLLVYDYMPNGSLDKYLYGRSNRQVLDWVQRFRIIKGVASGLLYLHGEWEQIVIHRDVKASNVLLDEEMNARLGDFGLARLYDHGTDMQTTHLVGTIGYLAPELVRRGKASPLTDVFAFGIFALEVTCGRRPIEHKMNSDKLLLVDWVIDLWHRGSILEAMDPRLQSEYNDDEAFLALKLGLLCSHPLPTVRPSMWHVMQYLKHDLPFPEVTPADMMQNRRVDSPVPYCQSVASNGTITMSGLSGGR</sequence>
<evidence type="ECO:0000256" key="15">
    <source>
        <dbReference type="ARBA" id="ARBA00023136"/>
    </source>
</evidence>
<feature type="transmembrane region" description="Helical" evidence="20">
    <location>
        <begin position="12"/>
        <end position="34"/>
    </location>
</feature>
<dbReference type="FunFam" id="3.30.200.20:FF:000112">
    <property type="entry name" value="Lectin-domain containing receptor kinase A4.3"/>
    <property type="match status" value="1"/>
</dbReference>
<comment type="catalytic activity">
    <reaction evidence="19">
        <text>L-seryl-[protein] + ATP = O-phospho-L-seryl-[protein] + ADP + H(+)</text>
        <dbReference type="Rhea" id="RHEA:17989"/>
        <dbReference type="Rhea" id="RHEA-COMP:9863"/>
        <dbReference type="Rhea" id="RHEA-COMP:11604"/>
        <dbReference type="ChEBI" id="CHEBI:15378"/>
        <dbReference type="ChEBI" id="CHEBI:29999"/>
        <dbReference type="ChEBI" id="CHEBI:30616"/>
        <dbReference type="ChEBI" id="CHEBI:83421"/>
        <dbReference type="ChEBI" id="CHEBI:456216"/>
        <dbReference type="EC" id="2.7.11.1"/>
    </reaction>
    <physiologicalReaction direction="left-to-right" evidence="19">
        <dbReference type="Rhea" id="RHEA:17990"/>
    </physiologicalReaction>
</comment>
<dbReference type="InterPro" id="IPR008271">
    <property type="entry name" value="Ser/Thr_kinase_AS"/>
</dbReference>
<reference evidence="22" key="3">
    <citation type="submission" date="2015-04" db="UniProtKB">
        <authorList>
            <consortium name="EnsemblPlants"/>
        </authorList>
    </citation>
    <scope>IDENTIFICATION</scope>
</reference>
<dbReference type="EC" id="2.7.11.1" evidence="4"/>
<name>A0A0D9WV84_9ORYZ</name>
<evidence type="ECO:0000259" key="21">
    <source>
        <dbReference type="PROSITE" id="PS50011"/>
    </source>
</evidence>
<dbReference type="GO" id="GO:0005524">
    <property type="term" value="F:ATP binding"/>
    <property type="evidence" value="ECO:0007669"/>
    <property type="project" value="UniProtKB-KW"/>
</dbReference>
<evidence type="ECO:0000256" key="17">
    <source>
        <dbReference type="ARBA" id="ARBA00023180"/>
    </source>
</evidence>
<evidence type="ECO:0000256" key="18">
    <source>
        <dbReference type="ARBA" id="ARBA00048659"/>
    </source>
</evidence>
<keyword evidence="16" id="KW-0675">Receptor</keyword>
<dbReference type="Pfam" id="PF00069">
    <property type="entry name" value="Pkinase"/>
    <property type="match status" value="1"/>
</dbReference>
<feature type="transmembrane region" description="Helical" evidence="20">
    <location>
        <begin position="300"/>
        <end position="324"/>
    </location>
</feature>
<dbReference type="PANTHER" id="PTHR27007">
    <property type="match status" value="1"/>
</dbReference>
<keyword evidence="17" id="KW-0325">Glycoprotein</keyword>
<keyword evidence="13" id="KW-0067">ATP-binding</keyword>
<evidence type="ECO:0000313" key="23">
    <source>
        <dbReference type="Proteomes" id="UP000032180"/>
    </source>
</evidence>
<dbReference type="Gene3D" id="3.30.200.20">
    <property type="entry name" value="Phosphorylase Kinase, domain 1"/>
    <property type="match status" value="1"/>
</dbReference>
<evidence type="ECO:0000256" key="10">
    <source>
        <dbReference type="ARBA" id="ARBA00022734"/>
    </source>
</evidence>
<dbReference type="Gene3D" id="1.10.510.10">
    <property type="entry name" value="Transferase(Phosphotransferase) domain 1"/>
    <property type="match status" value="1"/>
</dbReference>
<evidence type="ECO:0000256" key="5">
    <source>
        <dbReference type="ARBA" id="ARBA00022475"/>
    </source>
</evidence>
<reference evidence="23" key="2">
    <citation type="submission" date="2013-12" db="EMBL/GenBank/DDBJ databases">
        <authorList>
            <person name="Yu Y."/>
            <person name="Lee S."/>
            <person name="de Baynast K."/>
            <person name="Wissotski M."/>
            <person name="Liu L."/>
            <person name="Talag J."/>
            <person name="Goicoechea J."/>
            <person name="Angelova A."/>
            <person name="Jetty R."/>
            <person name="Kudrna D."/>
            <person name="Golser W."/>
            <person name="Rivera L."/>
            <person name="Zhang J."/>
            <person name="Wing R."/>
        </authorList>
    </citation>
    <scope>NUCLEOTIDE SEQUENCE</scope>
</reference>
<keyword evidence="10" id="KW-0430">Lectin</keyword>
<organism evidence="22 23">
    <name type="scientific">Leersia perrieri</name>
    <dbReference type="NCBI Taxonomy" id="77586"/>
    <lineage>
        <taxon>Eukaryota</taxon>
        <taxon>Viridiplantae</taxon>
        <taxon>Streptophyta</taxon>
        <taxon>Embryophyta</taxon>
        <taxon>Tracheophyta</taxon>
        <taxon>Spermatophyta</taxon>
        <taxon>Magnoliopsida</taxon>
        <taxon>Liliopsida</taxon>
        <taxon>Poales</taxon>
        <taxon>Poaceae</taxon>
        <taxon>BOP clade</taxon>
        <taxon>Oryzoideae</taxon>
        <taxon>Oryzeae</taxon>
        <taxon>Oryzinae</taxon>
        <taxon>Leersia</taxon>
    </lineage>
</organism>
<dbReference type="PROSITE" id="PS50011">
    <property type="entry name" value="PROTEIN_KINASE_DOM"/>
    <property type="match status" value="1"/>
</dbReference>
<dbReference type="EnsemblPlants" id="LPERR07G01990.1">
    <property type="protein sequence ID" value="LPERR07G01990.1"/>
    <property type="gene ID" value="LPERR07G01990"/>
</dbReference>
<dbReference type="eggNOG" id="ENOG502QSJ4">
    <property type="taxonomic scope" value="Eukaryota"/>
</dbReference>
<dbReference type="CDD" id="cd06899">
    <property type="entry name" value="lectin_legume_LecRK_Arcelin_ConA"/>
    <property type="match status" value="1"/>
</dbReference>
<evidence type="ECO:0000256" key="19">
    <source>
        <dbReference type="ARBA" id="ARBA00048977"/>
    </source>
</evidence>
<evidence type="ECO:0000256" key="12">
    <source>
        <dbReference type="ARBA" id="ARBA00022777"/>
    </source>
</evidence>
<dbReference type="InterPro" id="IPR011009">
    <property type="entry name" value="Kinase-like_dom_sf"/>
</dbReference>
<dbReference type="InterPro" id="IPR050528">
    <property type="entry name" value="L-type_Lectin-RKs"/>
</dbReference>
<feature type="domain" description="Protein kinase" evidence="21">
    <location>
        <begin position="358"/>
        <end position="634"/>
    </location>
</feature>
<keyword evidence="15 20" id="KW-0472">Membrane</keyword>
<dbReference type="FunFam" id="2.60.120.200:FF:000051">
    <property type="entry name" value="L-type lectin-domain containing receptor kinase V.9"/>
    <property type="match status" value="1"/>
</dbReference>
<dbReference type="PROSITE" id="PS00108">
    <property type="entry name" value="PROTEIN_KINASE_ST"/>
    <property type="match status" value="1"/>
</dbReference>
<keyword evidence="12" id="KW-0418">Kinase</keyword>
<evidence type="ECO:0000256" key="20">
    <source>
        <dbReference type="SAM" id="Phobius"/>
    </source>
</evidence>
<keyword evidence="9" id="KW-0732">Signal</keyword>
<evidence type="ECO:0000313" key="22">
    <source>
        <dbReference type="EnsemblPlants" id="LPERR07G01990.1"/>
    </source>
</evidence>
<dbReference type="STRING" id="77586.A0A0D9WV84"/>
<comment type="similarity">
    <text evidence="2">In the N-terminal section; belongs to the leguminous lectin family.</text>
</comment>
<dbReference type="Gramene" id="LPERR07G01990.1">
    <property type="protein sequence ID" value="LPERR07G01990.1"/>
    <property type="gene ID" value="LPERR07G01990"/>
</dbReference>
<keyword evidence="7" id="KW-0808">Transferase</keyword>
<feature type="transmembrane region" description="Helical" evidence="20">
    <location>
        <begin position="40"/>
        <end position="64"/>
    </location>
</feature>
<dbReference type="InterPro" id="IPR001220">
    <property type="entry name" value="Legume_lectin_dom"/>
</dbReference>
<comment type="subcellular location">
    <subcellularLocation>
        <location evidence="1">Cell membrane</location>
        <topology evidence="1">Single-pass type I membrane protein</topology>
    </subcellularLocation>
</comment>
<dbReference type="Gene3D" id="2.60.120.200">
    <property type="match status" value="1"/>
</dbReference>
<keyword evidence="11" id="KW-0547">Nucleotide-binding</keyword>
<dbReference type="GO" id="GO:1901001">
    <property type="term" value="P:negative regulation of response to salt stress"/>
    <property type="evidence" value="ECO:0007669"/>
    <property type="project" value="UniProtKB-ARBA"/>
</dbReference>
<evidence type="ECO:0000256" key="3">
    <source>
        <dbReference type="ARBA" id="ARBA00010217"/>
    </source>
</evidence>
<evidence type="ECO:0000256" key="16">
    <source>
        <dbReference type="ARBA" id="ARBA00023170"/>
    </source>
</evidence>
<dbReference type="CDD" id="cd14066">
    <property type="entry name" value="STKc_IRAK"/>
    <property type="match status" value="1"/>
</dbReference>
<dbReference type="GO" id="GO:0005886">
    <property type="term" value="C:plasma membrane"/>
    <property type="evidence" value="ECO:0007669"/>
    <property type="project" value="UniProtKB-SubCell"/>
</dbReference>